<gene>
    <name evidence="12" type="ORF">H257_06963</name>
</gene>
<dbReference type="Gene3D" id="3.40.30.10">
    <property type="entry name" value="Glutaredoxin"/>
    <property type="match status" value="1"/>
</dbReference>
<keyword evidence="8" id="KW-0472">Membrane</keyword>
<evidence type="ECO:0000256" key="4">
    <source>
        <dbReference type="ARBA" id="ARBA00022827"/>
    </source>
</evidence>
<keyword evidence="6" id="KW-1015">Disulfide bond</keyword>
<dbReference type="GO" id="GO:0016971">
    <property type="term" value="F:flavin-dependent sulfhydryl oxidase activity"/>
    <property type="evidence" value="ECO:0007669"/>
    <property type="project" value="InterPro"/>
</dbReference>
<dbReference type="AlphaFoldDB" id="W4GK53"/>
<comment type="cofactor">
    <cofactor evidence="1 8">
        <name>FAD</name>
        <dbReference type="ChEBI" id="CHEBI:57692"/>
    </cofactor>
</comment>
<keyword evidence="3 9" id="KW-0732">Signal</keyword>
<dbReference type="InterPro" id="IPR039798">
    <property type="entry name" value="Sulfhydryl_oxidase"/>
</dbReference>
<dbReference type="GO" id="GO:0000139">
    <property type="term" value="C:Golgi membrane"/>
    <property type="evidence" value="ECO:0007669"/>
    <property type="project" value="TreeGrafter"/>
</dbReference>
<dbReference type="GeneID" id="20808959"/>
<evidence type="ECO:0000256" key="5">
    <source>
        <dbReference type="ARBA" id="ARBA00023002"/>
    </source>
</evidence>
<dbReference type="PROSITE" id="PS51352">
    <property type="entry name" value="THIOREDOXIN_2"/>
    <property type="match status" value="1"/>
</dbReference>
<evidence type="ECO:0000259" key="11">
    <source>
        <dbReference type="PROSITE" id="PS51352"/>
    </source>
</evidence>
<dbReference type="SUPFAM" id="SSF69000">
    <property type="entry name" value="FAD-dependent thiol oxidase"/>
    <property type="match status" value="1"/>
</dbReference>
<sequence length="522" mass="59632">MLALLFVALVAAVASLADAKGRLDPTPLFKEDHPNVTYLTDHNYNQLIRDAPLDGKPWLIDFYHPYCPHCKQFVPIFTEIAAHYKPLNIINVGAMSCMDWEQCAVYKIKGFPTLGLWNFDNNMNFENKRAVGEHTRDEVFGLVAQLFREQVFNATGSWPVEATTSSPPGTTTLRPLWEESTLPSNATTRVLDAASAFVFGMRESVFTGRSTLEDIELDALKEWLRVVSLTFPGEAYRHLLANLYKQVAPVAVLTQAKWRVIFHGWQNHTAMMHKEYTKSIYDPEEWELLPTLFEGYGTAYYACELYTCGQWTMFHLMTMMVGPGASDELAMAVVTAIRRFVKNFLTCLPCRKHFLAYNTLELVEKLDNEVNKPKALYMWLWTMHNAVNKRIRHFQWPKPDKCPTCGVEDKWRMEQVEHWMKKTYGFESFKQPKPVVTTTTTRPPTTTTTTLPPIQVMQTDADDASTSTAPVIGLHHKAEGQLFTPDLSFFALYLVPVAVFIVFVGLRRMRSAPRQGNHLRDV</sequence>
<comment type="catalytic activity">
    <reaction evidence="8">
        <text>2 R'C(R)SH + O2 = R'C(R)S-S(R)CR' + H2O2</text>
        <dbReference type="Rhea" id="RHEA:17357"/>
        <dbReference type="ChEBI" id="CHEBI:15379"/>
        <dbReference type="ChEBI" id="CHEBI:16240"/>
        <dbReference type="ChEBI" id="CHEBI:16520"/>
        <dbReference type="ChEBI" id="CHEBI:17412"/>
        <dbReference type="EC" id="1.8.3.2"/>
    </reaction>
</comment>
<dbReference type="PANTHER" id="PTHR22897">
    <property type="entry name" value="QUIESCIN Q6-RELATED SULFHYDRYL OXIDASE"/>
    <property type="match status" value="1"/>
</dbReference>
<feature type="domain" description="ERV/ALR sulfhydryl oxidase" evidence="10">
    <location>
        <begin position="298"/>
        <end position="411"/>
    </location>
</feature>
<dbReference type="OrthoDB" id="59470at2759"/>
<evidence type="ECO:0000256" key="3">
    <source>
        <dbReference type="ARBA" id="ARBA00022729"/>
    </source>
</evidence>
<dbReference type="EC" id="1.8.3.2" evidence="8"/>
<feature type="signal peptide" evidence="9">
    <location>
        <begin position="1"/>
        <end position="19"/>
    </location>
</feature>
<evidence type="ECO:0000256" key="2">
    <source>
        <dbReference type="ARBA" id="ARBA00022630"/>
    </source>
</evidence>
<dbReference type="GO" id="GO:0003756">
    <property type="term" value="F:protein disulfide isomerase activity"/>
    <property type="evidence" value="ECO:0007669"/>
    <property type="project" value="TreeGrafter"/>
</dbReference>
<dbReference type="PANTHER" id="PTHR22897:SF8">
    <property type="entry name" value="SULFHYDRYL OXIDASE"/>
    <property type="match status" value="1"/>
</dbReference>
<dbReference type="GO" id="GO:0005615">
    <property type="term" value="C:extracellular space"/>
    <property type="evidence" value="ECO:0007669"/>
    <property type="project" value="TreeGrafter"/>
</dbReference>
<keyword evidence="4 8" id="KW-0274">FAD</keyword>
<proteinExistence type="predicted"/>
<dbReference type="InterPro" id="IPR017937">
    <property type="entry name" value="Thioredoxin_CS"/>
</dbReference>
<feature type="transmembrane region" description="Helical" evidence="8">
    <location>
        <begin position="487"/>
        <end position="506"/>
    </location>
</feature>
<keyword evidence="8" id="KW-1133">Transmembrane helix</keyword>
<name>W4GK53_APHAT</name>
<dbReference type="InterPro" id="IPR036774">
    <property type="entry name" value="ERV/ALR_sulphydryl_oxid_sf"/>
</dbReference>
<keyword evidence="8" id="KW-0812">Transmembrane</keyword>
<organism evidence="12">
    <name type="scientific">Aphanomyces astaci</name>
    <name type="common">Crayfish plague agent</name>
    <dbReference type="NCBI Taxonomy" id="112090"/>
    <lineage>
        <taxon>Eukaryota</taxon>
        <taxon>Sar</taxon>
        <taxon>Stramenopiles</taxon>
        <taxon>Oomycota</taxon>
        <taxon>Saprolegniomycetes</taxon>
        <taxon>Saprolegniales</taxon>
        <taxon>Verrucalvaceae</taxon>
        <taxon>Aphanomyces</taxon>
    </lineage>
</organism>
<evidence type="ECO:0000313" key="12">
    <source>
        <dbReference type="EMBL" id="ETV79726.1"/>
    </source>
</evidence>
<keyword evidence="7" id="KW-0325">Glycoprotein</keyword>
<dbReference type="InterPro" id="IPR013766">
    <property type="entry name" value="Thioredoxin_domain"/>
</dbReference>
<evidence type="ECO:0000256" key="8">
    <source>
        <dbReference type="RuleBase" id="RU371123"/>
    </source>
</evidence>
<dbReference type="SUPFAM" id="SSF52833">
    <property type="entry name" value="Thioredoxin-like"/>
    <property type="match status" value="1"/>
</dbReference>
<dbReference type="Gene3D" id="1.20.120.310">
    <property type="entry name" value="ERV/ALR sulfhydryl oxidase domain"/>
    <property type="match status" value="1"/>
</dbReference>
<protein>
    <recommendedName>
        <fullName evidence="8">Sulfhydryl oxidase</fullName>
        <ecNumber evidence="8">1.8.3.2</ecNumber>
    </recommendedName>
</protein>
<feature type="chain" id="PRO_5004841181" description="Sulfhydryl oxidase" evidence="9">
    <location>
        <begin position="20"/>
        <end position="522"/>
    </location>
</feature>
<accession>W4GK53</accession>
<dbReference type="PROSITE" id="PS00194">
    <property type="entry name" value="THIOREDOXIN_1"/>
    <property type="match status" value="1"/>
</dbReference>
<dbReference type="EMBL" id="KI913127">
    <property type="protein sequence ID" value="ETV79726.1"/>
    <property type="molecule type" value="Genomic_DNA"/>
</dbReference>
<evidence type="ECO:0000256" key="7">
    <source>
        <dbReference type="ARBA" id="ARBA00023180"/>
    </source>
</evidence>
<dbReference type="InterPro" id="IPR017905">
    <property type="entry name" value="ERV/ALR_sulphydryl_oxidase"/>
</dbReference>
<dbReference type="RefSeq" id="XP_009830662.1">
    <property type="nucleotide sequence ID" value="XM_009832360.1"/>
</dbReference>
<evidence type="ECO:0000256" key="6">
    <source>
        <dbReference type="ARBA" id="ARBA00023157"/>
    </source>
</evidence>
<dbReference type="InterPro" id="IPR036249">
    <property type="entry name" value="Thioredoxin-like_sf"/>
</dbReference>
<feature type="domain" description="Thioredoxin" evidence="11">
    <location>
        <begin position="5"/>
        <end position="148"/>
    </location>
</feature>
<keyword evidence="2 8" id="KW-0285">Flavoprotein</keyword>
<reference evidence="12" key="1">
    <citation type="submission" date="2013-12" db="EMBL/GenBank/DDBJ databases">
        <title>The Genome Sequence of Aphanomyces astaci APO3.</title>
        <authorList>
            <consortium name="The Broad Institute Genomics Platform"/>
            <person name="Russ C."/>
            <person name="Tyler B."/>
            <person name="van West P."/>
            <person name="Dieguez-Uribeondo J."/>
            <person name="Young S.K."/>
            <person name="Zeng Q."/>
            <person name="Gargeya S."/>
            <person name="Fitzgerald M."/>
            <person name="Abouelleil A."/>
            <person name="Alvarado L."/>
            <person name="Chapman S.B."/>
            <person name="Gainer-Dewar J."/>
            <person name="Goldberg J."/>
            <person name="Griggs A."/>
            <person name="Gujja S."/>
            <person name="Hansen M."/>
            <person name="Howarth C."/>
            <person name="Imamovic A."/>
            <person name="Ireland A."/>
            <person name="Larimer J."/>
            <person name="McCowan C."/>
            <person name="Murphy C."/>
            <person name="Pearson M."/>
            <person name="Poon T.W."/>
            <person name="Priest M."/>
            <person name="Roberts A."/>
            <person name="Saif S."/>
            <person name="Shea T."/>
            <person name="Sykes S."/>
            <person name="Wortman J."/>
            <person name="Nusbaum C."/>
            <person name="Birren B."/>
        </authorList>
    </citation>
    <scope>NUCLEOTIDE SEQUENCE [LARGE SCALE GENOMIC DNA]</scope>
    <source>
        <strain evidence="12">APO3</strain>
    </source>
</reference>
<dbReference type="GO" id="GO:0006457">
    <property type="term" value="P:protein folding"/>
    <property type="evidence" value="ECO:0007669"/>
    <property type="project" value="TreeGrafter"/>
</dbReference>
<dbReference type="VEuPathDB" id="FungiDB:H257_06963"/>
<dbReference type="CDD" id="cd02961">
    <property type="entry name" value="PDI_a_family"/>
    <property type="match status" value="1"/>
</dbReference>
<evidence type="ECO:0000256" key="1">
    <source>
        <dbReference type="ARBA" id="ARBA00001974"/>
    </source>
</evidence>
<evidence type="ECO:0000259" key="10">
    <source>
        <dbReference type="PROSITE" id="PS51324"/>
    </source>
</evidence>
<dbReference type="Pfam" id="PF00085">
    <property type="entry name" value="Thioredoxin"/>
    <property type="match status" value="1"/>
</dbReference>
<dbReference type="PROSITE" id="PS51324">
    <property type="entry name" value="ERV_ALR"/>
    <property type="match status" value="1"/>
</dbReference>
<keyword evidence="5 8" id="KW-0560">Oxidoreductase</keyword>
<evidence type="ECO:0000256" key="9">
    <source>
        <dbReference type="SAM" id="SignalP"/>
    </source>
</evidence>
<dbReference type="Pfam" id="PF04777">
    <property type="entry name" value="Evr1_Alr"/>
    <property type="match status" value="1"/>
</dbReference>